<dbReference type="GO" id="GO:0004526">
    <property type="term" value="F:ribonuclease P activity"/>
    <property type="evidence" value="ECO:0007669"/>
    <property type="project" value="UniProtKB-UniRule"/>
</dbReference>
<dbReference type="InterPro" id="IPR020568">
    <property type="entry name" value="Ribosomal_Su5_D2-typ_SF"/>
</dbReference>
<dbReference type="PANTHER" id="PTHR33992">
    <property type="entry name" value="RIBONUCLEASE P PROTEIN COMPONENT"/>
    <property type="match status" value="1"/>
</dbReference>
<dbReference type="EC" id="3.1.26.5" evidence="7 8"/>
<dbReference type="Gene3D" id="3.30.230.10">
    <property type="match status" value="1"/>
</dbReference>
<evidence type="ECO:0000256" key="1">
    <source>
        <dbReference type="ARBA" id="ARBA00002663"/>
    </source>
</evidence>
<protein>
    <recommendedName>
        <fullName evidence="7 8">Ribonuclease P protein component</fullName>
        <shortName evidence="7">RNase P protein</shortName>
        <shortName evidence="7">RNaseP protein</shortName>
        <ecNumber evidence="7 8">3.1.26.5</ecNumber>
    </recommendedName>
    <alternativeName>
        <fullName evidence="7">Protein C5</fullName>
    </alternativeName>
</protein>
<dbReference type="InterPro" id="IPR000100">
    <property type="entry name" value="RNase_P"/>
</dbReference>
<evidence type="ECO:0000256" key="5">
    <source>
        <dbReference type="ARBA" id="ARBA00022801"/>
    </source>
</evidence>
<reference evidence="9" key="2">
    <citation type="submission" date="2023-07" db="EMBL/GenBank/DDBJ databases">
        <authorList>
            <person name="Bai X.-H."/>
            <person name="Wang H.-H."/>
            <person name="Wang J."/>
            <person name="Ma M.-Y."/>
            <person name="Hu H.-H."/>
            <person name="Song Z.-L."/>
            <person name="Ma H.-G."/>
            <person name="Fan Y."/>
            <person name="Du C.-Y."/>
            <person name="Xu J.-C."/>
        </authorList>
    </citation>
    <scope>NUCLEOTIDE SEQUENCE</scope>
    <source>
        <strain evidence="9">CZ1</strain>
    </source>
</reference>
<gene>
    <name evidence="7 9" type="primary">rnpA</name>
    <name evidence="9" type="ORF">Q2T42_13875</name>
</gene>
<dbReference type="PROSITE" id="PS00648">
    <property type="entry name" value="RIBONUCLEASE_P"/>
    <property type="match status" value="1"/>
</dbReference>
<dbReference type="AlphaFoldDB" id="A0AA97ATT7"/>
<evidence type="ECO:0000256" key="3">
    <source>
        <dbReference type="ARBA" id="ARBA00022722"/>
    </source>
</evidence>
<dbReference type="InterPro" id="IPR014721">
    <property type="entry name" value="Ribsml_uS5_D2-typ_fold_subgr"/>
</dbReference>
<keyword evidence="5 7" id="KW-0378">Hydrolase</keyword>
<comment type="catalytic activity">
    <reaction evidence="7">
        <text>Endonucleolytic cleavage of RNA, removing 5'-extranucleotides from tRNA precursor.</text>
        <dbReference type="EC" id="3.1.26.5"/>
    </reaction>
</comment>
<name>A0AA97ATT7_LEPBY</name>
<keyword evidence="4 7" id="KW-0255">Endonuclease</keyword>
<dbReference type="GO" id="GO:0042781">
    <property type="term" value="F:3'-tRNA processing endoribonuclease activity"/>
    <property type="evidence" value="ECO:0007669"/>
    <property type="project" value="TreeGrafter"/>
</dbReference>
<keyword evidence="2 7" id="KW-0819">tRNA processing</keyword>
<dbReference type="EMBL" id="CP130144">
    <property type="protein sequence ID" value="WNZ48909.1"/>
    <property type="molecule type" value="Genomic_DNA"/>
</dbReference>
<comment type="similarity">
    <text evidence="7">Belongs to the RnpA family.</text>
</comment>
<dbReference type="NCBIfam" id="TIGR00188">
    <property type="entry name" value="rnpA"/>
    <property type="match status" value="1"/>
</dbReference>
<evidence type="ECO:0000256" key="4">
    <source>
        <dbReference type="ARBA" id="ARBA00022759"/>
    </source>
</evidence>
<evidence type="ECO:0000313" key="9">
    <source>
        <dbReference type="EMBL" id="WNZ48909.1"/>
    </source>
</evidence>
<dbReference type="PANTHER" id="PTHR33992:SF1">
    <property type="entry name" value="RIBONUCLEASE P PROTEIN COMPONENT"/>
    <property type="match status" value="1"/>
</dbReference>
<dbReference type="RefSeq" id="WP_316428964.1">
    <property type="nucleotide sequence ID" value="NZ_CP130144.1"/>
</dbReference>
<accession>A0AA97ATT7</accession>
<comment type="subunit">
    <text evidence="7">Consists of a catalytic RNA component (M1 or rnpB) and a protein subunit.</text>
</comment>
<dbReference type="GO" id="GO:0001682">
    <property type="term" value="P:tRNA 5'-leader removal"/>
    <property type="evidence" value="ECO:0007669"/>
    <property type="project" value="UniProtKB-UniRule"/>
</dbReference>
<dbReference type="InterPro" id="IPR020539">
    <property type="entry name" value="RNase_P_CS"/>
</dbReference>
<sequence length="115" mass="13421">MLPQENRLRHRRDFDAVYQRGFRRGSRCFTLRVLKTPEQPTQIGISISKKVSKRAVIRNRIKRQVRAILRNFLPRLNAGFSIVIGVRIEAAECDYPQYLQELEQLLIKAEVLNGS</sequence>
<dbReference type="GO" id="GO:0000049">
    <property type="term" value="F:tRNA binding"/>
    <property type="evidence" value="ECO:0007669"/>
    <property type="project" value="UniProtKB-UniRule"/>
</dbReference>
<comment type="function">
    <text evidence="1 7">RNaseP catalyzes the removal of the 5'-leader sequence from pre-tRNA to produce the mature 5'-terminus. It can also cleave other RNA substrates such as 4.5S RNA. The protein component plays an auxiliary but essential role in vivo by binding to the 5'-leader sequence and broadening the substrate specificity of the ribozyme.</text>
</comment>
<dbReference type="Pfam" id="PF00825">
    <property type="entry name" value="Ribonuclease_P"/>
    <property type="match status" value="1"/>
</dbReference>
<keyword evidence="6 7" id="KW-0694">RNA-binding</keyword>
<dbReference type="SUPFAM" id="SSF54211">
    <property type="entry name" value="Ribosomal protein S5 domain 2-like"/>
    <property type="match status" value="1"/>
</dbReference>
<keyword evidence="3 7" id="KW-0540">Nuclease</keyword>
<evidence type="ECO:0000256" key="8">
    <source>
        <dbReference type="NCBIfam" id="TIGR00188"/>
    </source>
</evidence>
<reference evidence="9" key="1">
    <citation type="journal article" date="2023" name="Plants (Basel)">
        <title>Genomic Analysis of Leptolyngbya boryana CZ1 Reveals Efficient Carbon Fixation Modules.</title>
        <authorList>
            <person name="Bai X."/>
            <person name="Wang H."/>
            <person name="Cheng W."/>
            <person name="Wang J."/>
            <person name="Ma M."/>
            <person name="Hu H."/>
            <person name="Song Z."/>
            <person name="Ma H."/>
            <person name="Fan Y."/>
            <person name="Du C."/>
            <person name="Xu J."/>
        </authorList>
    </citation>
    <scope>NUCLEOTIDE SEQUENCE</scope>
    <source>
        <strain evidence="9">CZ1</strain>
    </source>
</reference>
<evidence type="ECO:0000256" key="7">
    <source>
        <dbReference type="HAMAP-Rule" id="MF_00227"/>
    </source>
</evidence>
<dbReference type="HAMAP" id="MF_00227">
    <property type="entry name" value="RNase_P"/>
    <property type="match status" value="1"/>
</dbReference>
<evidence type="ECO:0000256" key="6">
    <source>
        <dbReference type="ARBA" id="ARBA00022884"/>
    </source>
</evidence>
<evidence type="ECO:0000256" key="2">
    <source>
        <dbReference type="ARBA" id="ARBA00022694"/>
    </source>
</evidence>
<organism evidence="9">
    <name type="scientific">Leptolyngbya boryana CZ1</name>
    <dbReference type="NCBI Taxonomy" id="3060204"/>
    <lineage>
        <taxon>Bacteria</taxon>
        <taxon>Bacillati</taxon>
        <taxon>Cyanobacteriota</taxon>
        <taxon>Cyanophyceae</taxon>
        <taxon>Leptolyngbyales</taxon>
        <taxon>Leptolyngbyaceae</taxon>
        <taxon>Leptolyngbya group</taxon>
        <taxon>Leptolyngbya</taxon>
    </lineage>
</organism>
<dbReference type="GO" id="GO:0030677">
    <property type="term" value="C:ribonuclease P complex"/>
    <property type="evidence" value="ECO:0007669"/>
    <property type="project" value="TreeGrafter"/>
</dbReference>
<proteinExistence type="inferred from homology"/>